<evidence type="ECO:0000259" key="5">
    <source>
        <dbReference type="Pfam" id="PF04542"/>
    </source>
</evidence>
<protein>
    <submittedName>
        <fullName evidence="7">RNA polymerase sigma factor (Sigma-70 family)</fullName>
    </submittedName>
</protein>
<dbReference type="Gene3D" id="1.10.10.10">
    <property type="entry name" value="Winged helix-like DNA-binding domain superfamily/Winged helix DNA-binding domain"/>
    <property type="match status" value="1"/>
</dbReference>
<dbReference type="InterPro" id="IPR013324">
    <property type="entry name" value="RNA_pol_sigma_r3/r4-like"/>
</dbReference>
<dbReference type="GO" id="GO:0006352">
    <property type="term" value="P:DNA-templated transcription initiation"/>
    <property type="evidence" value="ECO:0007669"/>
    <property type="project" value="InterPro"/>
</dbReference>
<dbReference type="InterPro" id="IPR007627">
    <property type="entry name" value="RNA_pol_sigma70_r2"/>
</dbReference>
<evidence type="ECO:0000313" key="8">
    <source>
        <dbReference type="Proteomes" id="UP000294848"/>
    </source>
</evidence>
<sequence>MGNDGQYRELTSKWSNIYDQYFENLYHLGIKFCNHPCIVEDTIQDLFSDLIRLKKNPDEIENPKTYLYKSLRRRILKELDRQRKLTDKIGHIETQEFYVNYAIEKQLSEDETDNPNLERLAKALKKLSPRQKEAIYLRFECEMDYPEIAHILDVSIDTSRTLIYRAIKFLRIEVRKGQDNSIVLWQIISRFFRHNKHVFSNAL</sequence>
<evidence type="ECO:0000259" key="6">
    <source>
        <dbReference type="Pfam" id="PF08281"/>
    </source>
</evidence>
<dbReference type="OrthoDB" id="1121921at2"/>
<feature type="domain" description="RNA polymerase sigma-70 region 2" evidence="5">
    <location>
        <begin position="18"/>
        <end position="84"/>
    </location>
</feature>
<dbReference type="EMBL" id="SNWI01000001">
    <property type="protein sequence ID" value="TDO05018.1"/>
    <property type="molecule type" value="Genomic_DNA"/>
</dbReference>
<dbReference type="SUPFAM" id="SSF88946">
    <property type="entry name" value="Sigma2 domain of RNA polymerase sigma factors"/>
    <property type="match status" value="1"/>
</dbReference>
<dbReference type="Gene3D" id="1.10.1740.10">
    <property type="match status" value="1"/>
</dbReference>
<dbReference type="RefSeq" id="WP_133463145.1">
    <property type="nucleotide sequence ID" value="NZ_SNWI01000001.1"/>
</dbReference>
<dbReference type="PANTHER" id="PTHR43133:SF46">
    <property type="entry name" value="RNA POLYMERASE SIGMA-70 FACTOR ECF SUBFAMILY"/>
    <property type="match status" value="1"/>
</dbReference>
<evidence type="ECO:0000256" key="2">
    <source>
        <dbReference type="ARBA" id="ARBA00023015"/>
    </source>
</evidence>
<dbReference type="InterPro" id="IPR013325">
    <property type="entry name" value="RNA_pol_sigma_r2"/>
</dbReference>
<feature type="domain" description="RNA polymerase sigma factor 70 region 4 type 2" evidence="6">
    <location>
        <begin position="118"/>
        <end position="170"/>
    </location>
</feature>
<keyword evidence="3" id="KW-0731">Sigma factor</keyword>
<dbReference type="PANTHER" id="PTHR43133">
    <property type="entry name" value="RNA POLYMERASE ECF-TYPE SIGMA FACTO"/>
    <property type="match status" value="1"/>
</dbReference>
<dbReference type="GO" id="GO:0003677">
    <property type="term" value="F:DNA binding"/>
    <property type="evidence" value="ECO:0007669"/>
    <property type="project" value="InterPro"/>
</dbReference>
<evidence type="ECO:0000256" key="4">
    <source>
        <dbReference type="ARBA" id="ARBA00023163"/>
    </source>
</evidence>
<dbReference type="CDD" id="cd06171">
    <property type="entry name" value="Sigma70_r4"/>
    <property type="match status" value="1"/>
</dbReference>
<gene>
    <name evidence="7" type="ORF">DET52_101374</name>
</gene>
<dbReference type="GO" id="GO:0016987">
    <property type="term" value="F:sigma factor activity"/>
    <property type="evidence" value="ECO:0007669"/>
    <property type="project" value="UniProtKB-KW"/>
</dbReference>
<dbReference type="NCBIfam" id="TIGR02937">
    <property type="entry name" value="sigma70-ECF"/>
    <property type="match status" value="1"/>
</dbReference>
<comment type="caution">
    <text evidence="7">The sequence shown here is derived from an EMBL/GenBank/DDBJ whole genome shotgun (WGS) entry which is preliminary data.</text>
</comment>
<dbReference type="InterPro" id="IPR036388">
    <property type="entry name" value="WH-like_DNA-bd_sf"/>
</dbReference>
<accession>A0A4R6HAQ4</accession>
<dbReference type="InterPro" id="IPR013249">
    <property type="entry name" value="RNA_pol_sigma70_r4_t2"/>
</dbReference>
<evidence type="ECO:0000256" key="1">
    <source>
        <dbReference type="ARBA" id="ARBA00010641"/>
    </source>
</evidence>
<keyword evidence="2" id="KW-0805">Transcription regulation</keyword>
<organism evidence="7 8">
    <name type="scientific">Sunxiuqinia elliptica</name>
    <dbReference type="NCBI Taxonomy" id="655355"/>
    <lineage>
        <taxon>Bacteria</taxon>
        <taxon>Pseudomonadati</taxon>
        <taxon>Bacteroidota</taxon>
        <taxon>Bacteroidia</taxon>
        <taxon>Marinilabiliales</taxon>
        <taxon>Prolixibacteraceae</taxon>
        <taxon>Sunxiuqinia</taxon>
    </lineage>
</organism>
<evidence type="ECO:0000256" key="3">
    <source>
        <dbReference type="ARBA" id="ARBA00023082"/>
    </source>
</evidence>
<dbReference type="SUPFAM" id="SSF88659">
    <property type="entry name" value="Sigma3 and sigma4 domains of RNA polymerase sigma factors"/>
    <property type="match status" value="1"/>
</dbReference>
<keyword evidence="4" id="KW-0804">Transcription</keyword>
<dbReference type="Pfam" id="PF04542">
    <property type="entry name" value="Sigma70_r2"/>
    <property type="match status" value="1"/>
</dbReference>
<reference evidence="7 8" key="1">
    <citation type="submission" date="2019-03" db="EMBL/GenBank/DDBJ databases">
        <title>Freshwater and sediment microbial communities from various areas in North America, analyzing microbe dynamics in response to fracking.</title>
        <authorList>
            <person name="Lamendella R."/>
        </authorList>
    </citation>
    <scope>NUCLEOTIDE SEQUENCE [LARGE SCALE GENOMIC DNA]</scope>
    <source>
        <strain evidence="7 8">114D</strain>
    </source>
</reference>
<dbReference type="Pfam" id="PF08281">
    <property type="entry name" value="Sigma70_r4_2"/>
    <property type="match status" value="1"/>
</dbReference>
<dbReference type="InterPro" id="IPR014284">
    <property type="entry name" value="RNA_pol_sigma-70_dom"/>
</dbReference>
<dbReference type="Proteomes" id="UP000294848">
    <property type="component" value="Unassembled WGS sequence"/>
</dbReference>
<dbReference type="AlphaFoldDB" id="A0A4R6HAQ4"/>
<dbReference type="InterPro" id="IPR039425">
    <property type="entry name" value="RNA_pol_sigma-70-like"/>
</dbReference>
<evidence type="ECO:0000313" key="7">
    <source>
        <dbReference type="EMBL" id="TDO05018.1"/>
    </source>
</evidence>
<name>A0A4R6HAQ4_9BACT</name>
<comment type="similarity">
    <text evidence="1">Belongs to the sigma-70 factor family. ECF subfamily.</text>
</comment>
<proteinExistence type="inferred from homology"/>